<keyword evidence="2" id="KW-1185">Reference proteome</keyword>
<name>A0A1U9NPT6_9BACT</name>
<sequence precursor="true">MFLMTCTIRRMAGRCGGDAAVSPCPAATYTAGPSQPQERGMVCGGAQKALNNFLFITLHTVNKGLMKISAV</sequence>
<evidence type="ECO:0000313" key="1">
    <source>
        <dbReference type="EMBL" id="AQT69943.1"/>
    </source>
</evidence>
<dbReference type="EMBL" id="CP019791">
    <property type="protein sequence ID" value="AQT69943.1"/>
    <property type="molecule type" value="Genomic_DNA"/>
</dbReference>
<dbReference type="KEGG" id="alus:STSP2_03143"/>
<proteinExistence type="predicted"/>
<gene>
    <name evidence="1" type="ORF">STSP2_03143</name>
</gene>
<accession>A0A1U9NPT6</accession>
<dbReference type="Proteomes" id="UP000189674">
    <property type="component" value="Chromosome"/>
</dbReference>
<evidence type="ECO:0000313" key="2">
    <source>
        <dbReference type="Proteomes" id="UP000189674"/>
    </source>
</evidence>
<reference evidence="2" key="1">
    <citation type="submission" date="2017-02" db="EMBL/GenBank/DDBJ databases">
        <title>Comparative genomics and description of representatives of a novel lineage of planctomycetes thriving in anoxic sediments.</title>
        <authorList>
            <person name="Spring S."/>
            <person name="Bunk B."/>
            <person name="Sproer C."/>
        </authorList>
    </citation>
    <scope>NUCLEOTIDE SEQUENCE [LARGE SCALE GENOMIC DNA]</scope>
    <source>
        <strain evidence="2">ST-NAGAB-D1</strain>
    </source>
</reference>
<organism evidence="1 2">
    <name type="scientific">Anaerohalosphaera lusitana</name>
    <dbReference type="NCBI Taxonomy" id="1936003"/>
    <lineage>
        <taxon>Bacteria</taxon>
        <taxon>Pseudomonadati</taxon>
        <taxon>Planctomycetota</taxon>
        <taxon>Phycisphaerae</taxon>
        <taxon>Sedimentisphaerales</taxon>
        <taxon>Anaerohalosphaeraceae</taxon>
        <taxon>Anaerohalosphaera</taxon>
    </lineage>
</organism>
<dbReference type="STRING" id="1936003.STSP2_03143"/>
<protein>
    <submittedName>
        <fullName evidence="1">Uncharacterized protein</fullName>
    </submittedName>
</protein>
<dbReference type="AlphaFoldDB" id="A0A1U9NPT6"/>